<dbReference type="InterPro" id="IPR036895">
    <property type="entry name" value="Uracil-DNA_glycosylase-like_sf"/>
</dbReference>
<dbReference type="SMART" id="SM00482">
    <property type="entry name" value="POLAc"/>
    <property type="match status" value="1"/>
</dbReference>
<dbReference type="GO" id="GO:0008408">
    <property type="term" value="F:3'-5' exonuclease activity"/>
    <property type="evidence" value="ECO:0007669"/>
    <property type="project" value="InterPro"/>
</dbReference>
<protein>
    <submittedName>
        <fullName evidence="3">Putative DNA polymerase</fullName>
    </submittedName>
</protein>
<dbReference type="GO" id="GO:0003677">
    <property type="term" value="F:DNA binding"/>
    <property type="evidence" value="ECO:0007669"/>
    <property type="project" value="InterPro"/>
</dbReference>
<dbReference type="SUPFAM" id="SSF53098">
    <property type="entry name" value="Ribonuclease H-like"/>
    <property type="match status" value="1"/>
</dbReference>
<dbReference type="Gene3D" id="1.10.150.20">
    <property type="entry name" value="5' to 3' exonuclease, C-terminal subdomain"/>
    <property type="match status" value="1"/>
</dbReference>
<dbReference type="InterPro" id="IPR001098">
    <property type="entry name" value="DNA-dir_DNA_pol_A_palm_dom"/>
</dbReference>
<dbReference type="GO" id="GO:0006261">
    <property type="term" value="P:DNA-templated DNA replication"/>
    <property type="evidence" value="ECO:0007669"/>
    <property type="project" value="InterPro"/>
</dbReference>
<evidence type="ECO:0000313" key="5">
    <source>
        <dbReference type="EMBL" id="QJI05091.1"/>
    </source>
</evidence>
<dbReference type="InterPro" id="IPR012337">
    <property type="entry name" value="RNaseH-like_sf"/>
</dbReference>
<evidence type="ECO:0000313" key="3">
    <source>
        <dbReference type="EMBL" id="QJA44643.1"/>
    </source>
</evidence>
<dbReference type="InterPro" id="IPR002298">
    <property type="entry name" value="DNA_polymerase_A"/>
</dbReference>
<dbReference type="Pfam" id="PF01612">
    <property type="entry name" value="DNA_pol_A_exo1"/>
    <property type="match status" value="1"/>
</dbReference>
<feature type="domain" description="Uracil-DNA glycosylase-like" evidence="2">
    <location>
        <begin position="27"/>
        <end position="188"/>
    </location>
</feature>
<proteinExistence type="predicted"/>
<dbReference type="InterPro" id="IPR036397">
    <property type="entry name" value="RNaseH_sf"/>
</dbReference>
<dbReference type="Pfam" id="PF03167">
    <property type="entry name" value="UDG"/>
    <property type="match status" value="1"/>
</dbReference>
<dbReference type="SMART" id="SM00987">
    <property type="entry name" value="UreE_C"/>
    <property type="match status" value="1"/>
</dbReference>
<evidence type="ECO:0000259" key="1">
    <source>
        <dbReference type="SMART" id="SM00482"/>
    </source>
</evidence>
<reference evidence="3" key="1">
    <citation type="submission" date="2020-03" db="EMBL/GenBank/DDBJ databases">
        <title>The deep terrestrial virosphere.</title>
        <authorList>
            <person name="Holmfeldt K."/>
            <person name="Nilsson E."/>
            <person name="Simone D."/>
            <person name="Lopez-Fernandez M."/>
            <person name="Wu X."/>
            <person name="de Brujin I."/>
            <person name="Lundin D."/>
            <person name="Andersson A."/>
            <person name="Bertilsson S."/>
            <person name="Dopson M."/>
        </authorList>
    </citation>
    <scope>NUCLEOTIDE SEQUENCE</scope>
    <source>
        <strain evidence="5">MM415A00133</strain>
        <strain evidence="4">MM415B00206</strain>
        <strain evidence="3">TM448A00125</strain>
    </source>
</reference>
<feature type="domain" description="DNA-directed DNA polymerase family A palm" evidence="1">
    <location>
        <begin position="570"/>
        <end position="793"/>
    </location>
</feature>
<dbReference type="EMBL" id="MT141572">
    <property type="protein sequence ID" value="QJA67540.1"/>
    <property type="molecule type" value="Genomic_DNA"/>
</dbReference>
<name>A0A6H1Z9S1_9ZZZZ</name>
<dbReference type="EMBL" id="MT145194">
    <property type="protein sequence ID" value="QJI05091.1"/>
    <property type="molecule type" value="Genomic_DNA"/>
</dbReference>
<sequence>MSINTTEQMRAELSQRIKAAGLEGQCLCDGAFQATVAIIAEAPGEREVETGRPLVGGSGSKLWEVLRGFKVNRTDVYITNVSKRQVSLGNDKRHPINRHELESWYSLLQWELEQLPNLQYVLILGNLALQALLGRNGITDWRGSVIDHELPNGRKIRFVCTYNPAMVLRDPLTEIAFKLDCSKLRKVMDGNYNIIPVISHINPTFGEAMSYLDHVQGEQEPIAYDTEIISNETACIGFANNPNEGMCISWRNRSDAMYTVPEERELRRRIQRLVADPDVRLIPQNGMFDASWLAYKDRIVVKRHWLDTMLAHHTLYPLLPHNLGFITTQYTNRPFYKNEKSDWKDGDETPDPETGYAGIDRFWHYNVQDCCNTWSAAFSMLGELKQQKLDTFFFDHVMRVQPHLVRMTVGGVLIDTELKSGMVSSLQDDLHTLLKDFHQAVADATGEDDYKPNPRSVKDMSELLFNKLRLVGRGASTNKENRDNMYAHPATTEPKRKVLRALNEYATEQKFFSTYATSGIDEDDRMRCTYNQTGVQSAPGRLSSSGMLWGHWENGEFIHHGMNLQNQPDRAHAMFIADPGYGFGYFDMSQAEARVVGWIANIIKWIDQFERARIDGGYDAHRALASEMFGVPYDEVPTYDRYSTADGHPPPPGIGEFTPTIRYIAKRCRHGLNYRMGPERLSATTGLDLAAATTAYRIYHRQTPELQQWWKDVEQEVREHGTLFNAMGRRWLLMQRMGPEALESIVAFKPQSFVGDWLQRVIYMAEDDPRWPSTARMALNIHDALVVLAPLPKVELCLSIALKYAGEEVQMPYKNKGMIKHRGLIIPSDAKISVPNDRGFHSWGSLKKASVEAAA</sequence>
<dbReference type="Gene3D" id="3.30.70.370">
    <property type="match status" value="1"/>
</dbReference>
<dbReference type="EMBL" id="MT143978">
    <property type="protein sequence ID" value="QJA44643.1"/>
    <property type="molecule type" value="Genomic_DNA"/>
</dbReference>
<dbReference type="Pfam" id="PF00476">
    <property type="entry name" value="DNA_pol_A"/>
    <property type="match status" value="2"/>
</dbReference>
<dbReference type="SUPFAM" id="SSF52141">
    <property type="entry name" value="Uracil-DNA glycosylase-like"/>
    <property type="match status" value="1"/>
</dbReference>
<evidence type="ECO:0000313" key="4">
    <source>
        <dbReference type="EMBL" id="QJA67540.1"/>
    </source>
</evidence>
<dbReference type="GO" id="GO:0006302">
    <property type="term" value="P:double-strand break repair"/>
    <property type="evidence" value="ECO:0007669"/>
    <property type="project" value="TreeGrafter"/>
</dbReference>
<dbReference type="PANTHER" id="PTHR10133">
    <property type="entry name" value="DNA POLYMERASE I"/>
    <property type="match status" value="1"/>
</dbReference>
<dbReference type="Gene3D" id="3.30.420.10">
    <property type="entry name" value="Ribonuclease H-like superfamily/Ribonuclease H"/>
    <property type="match status" value="1"/>
</dbReference>
<accession>A0A6H1Z9S1</accession>
<dbReference type="InterPro" id="IPR005122">
    <property type="entry name" value="Uracil-DNA_glycosylase-like"/>
</dbReference>
<dbReference type="Gene3D" id="3.40.470.10">
    <property type="entry name" value="Uracil-DNA glycosylase-like domain"/>
    <property type="match status" value="1"/>
</dbReference>
<dbReference type="InterPro" id="IPR002562">
    <property type="entry name" value="3'-5'_exonuclease_dom"/>
</dbReference>
<dbReference type="InterPro" id="IPR043502">
    <property type="entry name" value="DNA/RNA_pol_sf"/>
</dbReference>
<evidence type="ECO:0000259" key="2">
    <source>
        <dbReference type="SMART" id="SM00986"/>
    </source>
</evidence>
<dbReference type="Gene3D" id="1.20.1060.10">
    <property type="entry name" value="Taq DNA Polymerase, Chain T, domain 4"/>
    <property type="match status" value="1"/>
</dbReference>
<gene>
    <name evidence="5" type="ORF">MM415A00133_0034</name>
    <name evidence="4" type="ORF">MM415B00206_0057</name>
    <name evidence="3" type="ORF">TM448A00125_0039</name>
</gene>
<dbReference type="PANTHER" id="PTHR10133:SF62">
    <property type="entry name" value="DNA POLYMERASE THETA"/>
    <property type="match status" value="1"/>
</dbReference>
<organism evidence="3">
    <name type="scientific">viral metagenome</name>
    <dbReference type="NCBI Taxonomy" id="1070528"/>
    <lineage>
        <taxon>unclassified sequences</taxon>
        <taxon>metagenomes</taxon>
        <taxon>organismal metagenomes</taxon>
    </lineage>
</organism>
<dbReference type="GO" id="GO:0003887">
    <property type="term" value="F:DNA-directed DNA polymerase activity"/>
    <property type="evidence" value="ECO:0007669"/>
    <property type="project" value="InterPro"/>
</dbReference>
<dbReference type="SUPFAM" id="SSF56672">
    <property type="entry name" value="DNA/RNA polymerases"/>
    <property type="match status" value="1"/>
</dbReference>
<dbReference type="AlphaFoldDB" id="A0A6H1Z9S1"/>
<dbReference type="SMART" id="SM00986">
    <property type="entry name" value="UDG"/>
    <property type="match status" value="1"/>
</dbReference>